<evidence type="ECO:0000313" key="1">
    <source>
        <dbReference type="EMBL" id="HIZ53818.1"/>
    </source>
</evidence>
<dbReference type="Proteomes" id="UP000824063">
    <property type="component" value="Unassembled WGS sequence"/>
</dbReference>
<comment type="caution">
    <text evidence="1">The sequence shown here is derived from an EMBL/GenBank/DDBJ whole genome shotgun (WGS) entry which is preliminary data.</text>
</comment>
<organism evidence="1 2">
    <name type="scientific">Candidatus Enterococcus avicola</name>
    <dbReference type="NCBI Taxonomy" id="2838561"/>
    <lineage>
        <taxon>Bacteria</taxon>
        <taxon>Bacillati</taxon>
        <taxon>Bacillota</taxon>
        <taxon>Bacilli</taxon>
        <taxon>Lactobacillales</taxon>
        <taxon>Enterococcaceae</taxon>
        <taxon>Enterococcus</taxon>
    </lineage>
</organism>
<name>A0A9D2JIZ0_9ENTE</name>
<proteinExistence type="predicted"/>
<dbReference type="AlphaFoldDB" id="A0A9D2JIZ0"/>
<dbReference type="EMBL" id="DXBN01000174">
    <property type="protein sequence ID" value="HIZ53818.1"/>
    <property type="molecule type" value="Genomic_DNA"/>
</dbReference>
<protein>
    <submittedName>
        <fullName evidence="1">Abortive phage infection protein</fullName>
    </submittedName>
</protein>
<reference evidence="1" key="2">
    <citation type="submission" date="2021-04" db="EMBL/GenBank/DDBJ databases">
        <authorList>
            <person name="Gilroy R."/>
        </authorList>
    </citation>
    <scope>NUCLEOTIDE SEQUENCE</scope>
    <source>
        <strain evidence="1">CHK172-16539</strain>
    </source>
</reference>
<reference evidence="1" key="1">
    <citation type="journal article" date="2021" name="PeerJ">
        <title>Extensive microbial diversity within the chicken gut microbiome revealed by metagenomics and culture.</title>
        <authorList>
            <person name="Gilroy R."/>
            <person name="Ravi A."/>
            <person name="Getino M."/>
            <person name="Pursley I."/>
            <person name="Horton D.L."/>
            <person name="Alikhan N.F."/>
            <person name="Baker D."/>
            <person name="Gharbi K."/>
            <person name="Hall N."/>
            <person name="Watson M."/>
            <person name="Adriaenssens E.M."/>
            <person name="Foster-Nyarko E."/>
            <person name="Jarju S."/>
            <person name="Secka A."/>
            <person name="Antonio M."/>
            <person name="Oren A."/>
            <person name="Chaudhuri R.R."/>
            <person name="La Ragione R."/>
            <person name="Hildebrand F."/>
            <person name="Pallen M.J."/>
        </authorList>
    </citation>
    <scope>NUCLEOTIDE SEQUENCE</scope>
    <source>
        <strain evidence="1">CHK172-16539</strain>
    </source>
</reference>
<evidence type="ECO:0000313" key="2">
    <source>
        <dbReference type="Proteomes" id="UP000824063"/>
    </source>
</evidence>
<sequence>MGQNASEKQRAFDILKNLVVNNEGMFTSESAQKYNIPRRFTKAFIDEYAMDEDFPGVYTMKDTFSDEMFALQYRYSKGVYSHESALILWGLSDLIHMEYTMTFPQGYNNPNLLKWGIKPKFTIKEKYEIGKTTTKTMFGNEVVVYNKERTLCDIFQTRHNALKSVQIEAIKTYVSLKDKDTNRLMRYAKEFRVEKTIRPYLEVLLY</sequence>
<gene>
    <name evidence="1" type="ORF">IAA20_07750</name>
</gene>
<accession>A0A9D2JIZ0</accession>